<evidence type="ECO:0000313" key="1">
    <source>
        <dbReference type="EMBL" id="CAB4941150.1"/>
    </source>
</evidence>
<dbReference type="EMBL" id="CAFBNF010000077">
    <property type="protein sequence ID" value="CAB4941150.1"/>
    <property type="molecule type" value="Genomic_DNA"/>
</dbReference>
<name>A0A6J7JD75_9ZZZZ</name>
<dbReference type="AlphaFoldDB" id="A0A6J7JD75"/>
<protein>
    <submittedName>
        <fullName evidence="1">Unannotated protein</fullName>
    </submittedName>
</protein>
<reference evidence="1" key="1">
    <citation type="submission" date="2020-05" db="EMBL/GenBank/DDBJ databases">
        <authorList>
            <person name="Chiriac C."/>
            <person name="Salcher M."/>
            <person name="Ghai R."/>
            <person name="Kavagutti S V."/>
        </authorList>
    </citation>
    <scope>NUCLEOTIDE SEQUENCE</scope>
</reference>
<dbReference type="Pfam" id="PF08843">
    <property type="entry name" value="AbiEii"/>
    <property type="match status" value="1"/>
</dbReference>
<gene>
    <name evidence="1" type="ORF">UFOPK3773_00862</name>
</gene>
<dbReference type="Gene3D" id="3.10.450.620">
    <property type="entry name" value="JHP933, nucleotidyltransferase-like core domain"/>
    <property type="match status" value="1"/>
</dbReference>
<proteinExistence type="predicted"/>
<dbReference type="InterPro" id="IPR014942">
    <property type="entry name" value="AbiEii"/>
</dbReference>
<organism evidence="1">
    <name type="scientific">freshwater metagenome</name>
    <dbReference type="NCBI Taxonomy" id="449393"/>
    <lineage>
        <taxon>unclassified sequences</taxon>
        <taxon>metagenomes</taxon>
        <taxon>ecological metagenomes</taxon>
    </lineage>
</organism>
<accession>A0A6J7JD75</accession>
<sequence>MIPQAAITAWGRTRQWPTVEQIEQDLLLARTLVAIYNNSVLRDELAFRGGTCLHQVHLPVPLRYSEDLDFVRRTHSGIGEIFDVLREVAETVGLSVKTTEVGQFPKMKLQARAEVSGAPLRIKIEINTHETSPAADLVSLPFGVESSWFTGYCTITTFSAAELVATKLRALYERSKGRDLFDLWLALEQMSVAPKQILFCFVPYRPAGYTAAAAIDNLERKLASASFRNDLNQLVGAWPTGYDIDVAGALVVDQLLRHVDD</sequence>